<dbReference type="Proteomes" id="UP000266673">
    <property type="component" value="Unassembled WGS sequence"/>
</dbReference>
<name>A0A397V7Z2_9GLOM</name>
<comment type="caution">
    <text evidence="2">The sequence shown here is derived from an EMBL/GenBank/DDBJ whole genome shotgun (WGS) entry which is preliminary data.</text>
</comment>
<protein>
    <submittedName>
        <fullName evidence="2">Uncharacterized protein</fullName>
    </submittedName>
</protein>
<feature type="compositionally biased region" description="Polar residues" evidence="1">
    <location>
        <begin position="1"/>
        <end position="21"/>
    </location>
</feature>
<accession>A0A397V7Z2</accession>
<evidence type="ECO:0000256" key="1">
    <source>
        <dbReference type="SAM" id="MobiDB-lite"/>
    </source>
</evidence>
<sequence>MFATNTSYLTSINLHNGPGSQSHEKECHRRKQIYDQDPKSDAPNRETSLFEWFWDNLDSGGSDRDVLVNEETEFRYNDKEEPVVMKLVNDGGGEGCAIEEENKLIDVRCINRKLNKKQIEDVNCKDKPVSDESNHLGVRYKNGMFERKSKHNEDRKVFVNDKKDDSAKLVYDRGRLNQLEERKVEYIPIVSEIIDLNRGETDGVIEVVDALLDVVMKTEKHRSNIK</sequence>
<feature type="compositionally biased region" description="Basic and acidic residues" evidence="1">
    <location>
        <begin position="22"/>
        <end position="43"/>
    </location>
</feature>
<proteinExistence type="predicted"/>
<dbReference type="AlphaFoldDB" id="A0A397V7Z2"/>
<reference evidence="2 3" key="1">
    <citation type="submission" date="2018-06" db="EMBL/GenBank/DDBJ databases">
        <title>Comparative genomics reveals the genomic features of Rhizophagus irregularis, R. cerebriforme, R. diaphanum and Gigaspora rosea, and their symbiotic lifestyle signature.</title>
        <authorList>
            <person name="Morin E."/>
            <person name="San Clemente H."/>
            <person name="Chen E.C.H."/>
            <person name="De La Providencia I."/>
            <person name="Hainaut M."/>
            <person name="Kuo A."/>
            <person name="Kohler A."/>
            <person name="Murat C."/>
            <person name="Tang N."/>
            <person name="Roy S."/>
            <person name="Loubradou J."/>
            <person name="Henrissat B."/>
            <person name="Grigoriev I.V."/>
            <person name="Corradi N."/>
            <person name="Roux C."/>
            <person name="Martin F.M."/>
        </authorList>
    </citation>
    <scope>NUCLEOTIDE SEQUENCE [LARGE SCALE GENOMIC DNA]</scope>
    <source>
        <strain evidence="2 3">DAOM 194757</strain>
    </source>
</reference>
<keyword evidence="3" id="KW-1185">Reference proteome</keyword>
<gene>
    <name evidence="2" type="ORF">C2G38_2192445</name>
</gene>
<evidence type="ECO:0000313" key="2">
    <source>
        <dbReference type="EMBL" id="RIB15406.1"/>
    </source>
</evidence>
<organism evidence="2 3">
    <name type="scientific">Gigaspora rosea</name>
    <dbReference type="NCBI Taxonomy" id="44941"/>
    <lineage>
        <taxon>Eukaryota</taxon>
        <taxon>Fungi</taxon>
        <taxon>Fungi incertae sedis</taxon>
        <taxon>Mucoromycota</taxon>
        <taxon>Glomeromycotina</taxon>
        <taxon>Glomeromycetes</taxon>
        <taxon>Diversisporales</taxon>
        <taxon>Gigasporaceae</taxon>
        <taxon>Gigaspora</taxon>
    </lineage>
</organism>
<dbReference type="EMBL" id="QKWP01000746">
    <property type="protein sequence ID" value="RIB15406.1"/>
    <property type="molecule type" value="Genomic_DNA"/>
</dbReference>
<evidence type="ECO:0000313" key="3">
    <source>
        <dbReference type="Proteomes" id="UP000266673"/>
    </source>
</evidence>
<feature type="region of interest" description="Disordered" evidence="1">
    <location>
        <begin position="1"/>
        <end position="43"/>
    </location>
</feature>